<reference evidence="2 3" key="1">
    <citation type="submission" date="2020-05" db="EMBL/GenBank/DDBJ databases">
        <title>Draft Genome Sequence of Ochrobactrum soli Isolated from Stable Fly Gut.</title>
        <authorList>
            <person name="Pileggi M.T."/>
            <person name="Vazhakkala L.J."/>
            <person name="Wong C.N."/>
        </authorList>
    </citation>
    <scope>NUCLEOTIDE SEQUENCE [LARGE SCALE GENOMIC DNA]</scope>
    <source>
        <strain evidence="2 3">MTP-C0764</strain>
    </source>
</reference>
<feature type="domain" description="Major tropism determinant N-terminal" evidence="1">
    <location>
        <begin position="5"/>
        <end position="40"/>
    </location>
</feature>
<evidence type="ECO:0000313" key="2">
    <source>
        <dbReference type="EMBL" id="NNU62420.1"/>
    </source>
</evidence>
<dbReference type="InterPro" id="IPR041352">
    <property type="entry name" value="Mtd_N"/>
</dbReference>
<dbReference type="AlphaFoldDB" id="A0A849KRJ4"/>
<comment type="caution">
    <text evidence="2">The sequence shown here is derived from an EMBL/GenBank/DDBJ whole genome shotgun (WGS) entry which is preliminary data.</text>
</comment>
<dbReference type="RefSeq" id="WP_171318872.1">
    <property type="nucleotide sequence ID" value="NZ_JABFCY010000014.1"/>
</dbReference>
<gene>
    <name evidence="2" type="ORF">HKX02_19485</name>
</gene>
<evidence type="ECO:0000313" key="3">
    <source>
        <dbReference type="Proteomes" id="UP000574931"/>
    </source>
</evidence>
<sequence length="552" mass="60063">MSTQVQHRRGTAVQHESFTGAMSEITHDTTGNNLRVHDGQKPGGYRTLMEQELGKPSGVATLDETGNVPEEQLLNASTPVVSSYEALKSTPVADKEKVTFLSLAGAEGTFFWKLGDFSAKIDNENYVASDHVAATIGAWVRSSIRAPYVLPSFRGLKISEFLTNNDAWTTHKHVQLQAAIDVLMSDARYTELDLEGRTILVNAPLNFGTGTLGWPAKQITNGFIYASATFPDGGYIFDLRNLTSLSNFKFLNVNMNGQNRAGWLRAPKHYKYLTFESCTLSSPGGSGGSSPGVLGRKVGVYDPDVPEGGSHELGFYNCYMDSNQYGSTKDRIAIYTRNPDVNINNCLGQYFKDFFVGTSGSYQLNGNHIWSTADGSTPCSMVRLLDCTSIAGLQMVGNYVDGVQIILGNELNPTNTISGVSLVCNLFLFGPGLPSDMPFVLIKPQNANTGIMAIDMLGNVYDTNNTSSAFQNIGVDTTTGSINPTAVHRVRLDDVSFSEFLLGKVYRSRGTYNTLFTVGDAGYKNVTFDNQIPPFARIRRVVSAQFARADGT</sequence>
<organism evidence="2 3">
    <name type="scientific">Ochrobactrum soli</name>
    <dbReference type="NCBI Taxonomy" id="2448455"/>
    <lineage>
        <taxon>Bacteria</taxon>
        <taxon>Pseudomonadati</taxon>
        <taxon>Pseudomonadota</taxon>
        <taxon>Alphaproteobacteria</taxon>
        <taxon>Hyphomicrobiales</taxon>
        <taxon>Brucellaceae</taxon>
        <taxon>Brucella/Ochrobactrum group</taxon>
        <taxon>Ochrobactrum</taxon>
    </lineage>
</organism>
<keyword evidence="3" id="KW-1185">Reference proteome</keyword>
<dbReference type="Gene3D" id="2.10.10.30">
    <property type="match status" value="1"/>
</dbReference>
<dbReference type="EMBL" id="JABFCY010000014">
    <property type="protein sequence ID" value="NNU62420.1"/>
    <property type="molecule type" value="Genomic_DNA"/>
</dbReference>
<accession>A0A849KRJ4</accession>
<evidence type="ECO:0000259" key="1">
    <source>
        <dbReference type="Pfam" id="PF18454"/>
    </source>
</evidence>
<dbReference type="Proteomes" id="UP000574931">
    <property type="component" value="Unassembled WGS sequence"/>
</dbReference>
<name>A0A849KRJ4_9HYPH</name>
<dbReference type="Pfam" id="PF18454">
    <property type="entry name" value="Mtd_N"/>
    <property type="match status" value="1"/>
</dbReference>
<protein>
    <recommendedName>
        <fullName evidence="1">Major tropism determinant N-terminal domain-containing protein</fullName>
    </recommendedName>
</protein>
<proteinExistence type="predicted"/>